<evidence type="ECO:0000313" key="1">
    <source>
        <dbReference type="EMBL" id="CAF4333711.1"/>
    </source>
</evidence>
<comment type="caution">
    <text evidence="1">The sequence shown here is derived from an EMBL/GenBank/DDBJ whole genome shotgun (WGS) entry which is preliminary data.</text>
</comment>
<organism evidence="1 2">
    <name type="scientific">Adineta steineri</name>
    <dbReference type="NCBI Taxonomy" id="433720"/>
    <lineage>
        <taxon>Eukaryota</taxon>
        <taxon>Metazoa</taxon>
        <taxon>Spiralia</taxon>
        <taxon>Gnathifera</taxon>
        <taxon>Rotifera</taxon>
        <taxon>Eurotatoria</taxon>
        <taxon>Bdelloidea</taxon>
        <taxon>Adinetida</taxon>
        <taxon>Adinetidae</taxon>
        <taxon>Adineta</taxon>
    </lineage>
</organism>
<proteinExistence type="predicted"/>
<evidence type="ECO:0000313" key="2">
    <source>
        <dbReference type="Proteomes" id="UP000663881"/>
    </source>
</evidence>
<dbReference type="AlphaFoldDB" id="A0A820K316"/>
<dbReference type="EMBL" id="CAJOAY010019833">
    <property type="protein sequence ID" value="CAF4333711.1"/>
    <property type="molecule type" value="Genomic_DNA"/>
</dbReference>
<name>A0A820K316_9BILA</name>
<protein>
    <submittedName>
        <fullName evidence="1">Uncharacterized protein</fullName>
    </submittedName>
</protein>
<reference evidence="1" key="1">
    <citation type="submission" date="2021-02" db="EMBL/GenBank/DDBJ databases">
        <authorList>
            <person name="Nowell W R."/>
        </authorList>
    </citation>
    <scope>NUCLEOTIDE SEQUENCE</scope>
</reference>
<gene>
    <name evidence="1" type="ORF">OKA104_LOCUS47907</name>
</gene>
<sequence>MDKAAQFNENIEIIDLSNDHDVKEEPTINDYHEFSTCLFNCKVVIENK</sequence>
<accession>A0A820K316</accession>
<feature type="non-terminal residue" evidence="1">
    <location>
        <position position="48"/>
    </location>
</feature>
<dbReference type="Proteomes" id="UP000663881">
    <property type="component" value="Unassembled WGS sequence"/>
</dbReference>